<evidence type="ECO:0000256" key="8">
    <source>
        <dbReference type="SAM" id="Phobius"/>
    </source>
</evidence>
<feature type="transmembrane region" description="Helical" evidence="8">
    <location>
        <begin position="20"/>
        <end position="46"/>
    </location>
</feature>
<keyword evidence="7" id="KW-0807">Transducer</keyword>
<feature type="transmembrane region" description="Helical" evidence="8">
    <location>
        <begin position="89"/>
        <end position="120"/>
    </location>
</feature>
<evidence type="ECO:0000313" key="10">
    <source>
        <dbReference type="EMBL" id="CAH3117412.1"/>
    </source>
</evidence>
<dbReference type="PANTHER" id="PTHR45695">
    <property type="entry name" value="LEUCOKININ RECEPTOR-RELATED"/>
    <property type="match status" value="1"/>
</dbReference>
<sequence>MNNSSMVDSRYSAPVSQAVIIADISLLTTSFLAGTFGNGRVCILYWKNKGPPKAPQILFANLSVIGFLSSIVCIFGWLLLVVMNYVVKFTVPVVLCFLIAPFAFALVILNAICLTLMAISRQDCVLRPFNQRITQQNVKKVILFSWFLVLALTLAFLFFEIFAKESVCHNFKPYDLLNKLSSSNSFILYFIATSTSFNVAALLTIVITFLRTVRKLRSSIIPPSGSVQNRTEMLIRKFTYRVSAVFAICWLIGMIPTVLFRFGEFQFDRIKEAHALMVTVSKFMYALNPYLHQRMLNVRSTVIR</sequence>
<keyword evidence="4" id="KW-0297">G-protein coupled receptor</keyword>
<dbReference type="GO" id="GO:0005886">
    <property type="term" value="C:plasma membrane"/>
    <property type="evidence" value="ECO:0007669"/>
    <property type="project" value="TreeGrafter"/>
</dbReference>
<evidence type="ECO:0000256" key="5">
    <source>
        <dbReference type="ARBA" id="ARBA00023136"/>
    </source>
</evidence>
<evidence type="ECO:0000256" key="4">
    <source>
        <dbReference type="ARBA" id="ARBA00023040"/>
    </source>
</evidence>
<organism evidence="10 11">
    <name type="scientific">Pocillopora meandrina</name>
    <dbReference type="NCBI Taxonomy" id="46732"/>
    <lineage>
        <taxon>Eukaryota</taxon>
        <taxon>Metazoa</taxon>
        <taxon>Cnidaria</taxon>
        <taxon>Anthozoa</taxon>
        <taxon>Hexacorallia</taxon>
        <taxon>Scleractinia</taxon>
        <taxon>Astrocoeniina</taxon>
        <taxon>Pocilloporidae</taxon>
        <taxon>Pocillopora</taxon>
    </lineage>
</organism>
<dbReference type="EMBL" id="CALNXJ010000016">
    <property type="protein sequence ID" value="CAH3117412.1"/>
    <property type="molecule type" value="Genomic_DNA"/>
</dbReference>
<evidence type="ECO:0000256" key="1">
    <source>
        <dbReference type="ARBA" id="ARBA00004141"/>
    </source>
</evidence>
<dbReference type="Proteomes" id="UP001159428">
    <property type="component" value="Unassembled WGS sequence"/>
</dbReference>
<comment type="subcellular location">
    <subcellularLocation>
        <location evidence="1">Membrane</location>
        <topology evidence="1">Multi-pass membrane protein</topology>
    </subcellularLocation>
</comment>
<dbReference type="PROSITE" id="PS50262">
    <property type="entry name" value="G_PROTEIN_RECEP_F1_2"/>
    <property type="match status" value="1"/>
</dbReference>
<dbReference type="AlphaFoldDB" id="A0AAU9WKR7"/>
<feature type="transmembrane region" description="Helical" evidence="8">
    <location>
        <begin position="238"/>
        <end position="262"/>
    </location>
</feature>
<dbReference type="Gene3D" id="1.20.1070.10">
    <property type="entry name" value="Rhodopsin 7-helix transmembrane proteins"/>
    <property type="match status" value="1"/>
</dbReference>
<keyword evidence="11" id="KW-1185">Reference proteome</keyword>
<keyword evidence="5 8" id="KW-0472">Membrane</keyword>
<protein>
    <recommendedName>
        <fullName evidence="9">G-protein coupled receptors family 1 profile domain-containing protein</fullName>
    </recommendedName>
</protein>
<dbReference type="InterPro" id="IPR000276">
    <property type="entry name" value="GPCR_Rhodpsn"/>
</dbReference>
<comment type="caution">
    <text evidence="10">The sequence shown here is derived from an EMBL/GenBank/DDBJ whole genome shotgun (WGS) entry which is preliminary data.</text>
</comment>
<feature type="transmembrane region" description="Helical" evidence="8">
    <location>
        <begin position="141"/>
        <end position="163"/>
    </location>
</feature>
<reference evidence="10 11" key="1">
    <citation type="submission" date="2022-05" db="EMBL/GenBank/DDBJ databases">
        <authorList>
            <consortium name="Genoscope - CEA"/>
            <person name="William W."/>
        </authorList>
    </citation>
    <scope>NUCLEOTIDE SEQUENCE [LARGE SCALE GENOMIC DNA]</scope>
</reference>
<evidence type="ECO:0000256" key="6">
    <source>
        <dbReference type="ARBA" id="ARBA00023170"/>
    </source>
</evidence>
<evidence type="ECO:0000259" key="9">
    <source>
        <dbReference type="PROSITE" id="PS50262"/>
    </source>
</evidence>
<gene>
    <name evidence="10" type="ORF">PMEA_00007322</name>
</gene>
<keyword evidence="6" id="KW-0675">Receptor</keyword>
<evidence type="ECO:0000313" key="11">
    <source>
        <dbReference type="Proteomes" id="UP001159428"/>
    </source>
</evidence>
<feature type="transmembrane region" description="Helical" evidence="8">
    <location>
        <begin position="58"/>
        <end position="83"/>
    </location>
</feature>
<evidence type="ECO:0000256" key="7">
    <source>
        <dbReference type="ARBA" id="ARBA00023224"/>
    </source>
</evidence>
<dbReference type="InterPro" id="IPR017452">
    <property type="entry name" value="GPCR_Rhodpsn_7TM"/>
</dbReference>
<proteinExistence type="predicted"/>
<dbReference type="PANTHER" id="PTHR45695:SF9">
    <property type="entry name" value="LEUCOKININ RECEPTOR"/>
    <property type="match status" value="1"/>
</dbReference>
<evidence type="ECO:0000256" key="2">
    <source>
        <dbReference type="ARBA" id="ARBA00022692"/>
    </source>
</evidence>
<evidence type="ECO:0000256" key="3">
    <source>
        <dbReference type="ARBA" id="ARBA00022989"/>
    </source>
</evidence>
<keyword evidence="3 8" id="KW-1133">Transmembrane helix</keyword>
<dbReference type="CDD" id="cd00637">
    <property type="entry name" value="7tm_classA_rhodopsin-like"/>
    <property type="match status" value="1"/>
</dbReference>
<feature type="transmembrane region" description="Helical" evidence="8">
    <location>
        <begin position="186"/>
        <end position="210"/>
    </location>
</feature>
<accession>A0AAU9WKR7</accession>
<feature type="domain" description="G-protein coupled receptors family 1 profile" evidence="9">
    <location>
        <begin position="37"/>
        <end position="292"/>
    </location>
</feature>
<dbReference type="GO" id="GO:0004930">
    <property type="term" value="F:G protein-coupled receptor activity"/>
    <property type="evidence" value="ECO:0007669"/>
    <property type="project" value="UniProtKB-KW"/>
</dbReference>
<dbReference type="Pfam" id="PF00001">
    <property type="entry name" value="7tm_1"/>
    <property type="match status" value="1"/>
</dbReference>
<keyword evidence="2 8" id="KW-0812">Transmembrane</keyword>
<name>A0AAU9WKR7_9CNID</name>
<dbReference type="SUPFAM" id="SSF81321">
    <property type="entry name" value="Family A G protein-coupled receptor-like"/>
    <property type="match status" value="1"/>
</dbReference>